<dbReference type="Gene3D" id="3.40.50.150">
    <property type="entry name" value="Vaccinia Virus protein VP39"/>
    <property type="match status" value="1"/>
</dbReference>
<dbReference type="SUPFAM" id="SSF53335">
    <property type="entry name" value="S-adenosyl-L-methionine-dependent methyltransferases"/>
    <property type="match status" value="1"/>
</dbReference>
<reference evidence="1 2" key="1">
    <citation type="journal article" date="2019" name="Int. J. Syst. Evol. Microbiol.">
        <title>The Global Catalogue of Microorganisms (GCM) 10K type strain sequencing project: providing services to taxonomists for standard genome sequencing and annotation.</title>
        <authorList>
            <consortium name="The Broad Institute Genomics Platform"/>
            <consortium name="The Broad Institute Genome Sequencing Center for Infectious Disease"/>
            <person name="Wu L."/>
            <person name="Ma J."/>
        </authorList>
    </citation>
    <scope>NUCLEOTIDE SEQUENCE [LARGE SCALE GENOMIC DNA]</scope>
    <source>
        <strain evidence="1 2">JCM 13250</strain>
    </source>
</reference>
<dbReference type="Pfam" id="PF13578">
    <property type="entry name" value="Methyltransf_24"/>
    <property type="match status" value="1"/>
</dbReference>
<keyword evidence="1" id="KW-0489">Methyltransferase</keyword>
<keyword evidence="1" id="KW-0808">Transferase</keyword>
<proteinExistence type="predicted"/>
<name>A0ABN2MNV7_9ACTN</name>
<sequence length="202" mass="21004">MTVAGTSAYAGRTDLPGRVRAALDAALEAGFDNSCLPEQGALLRTLAAGVGPGLIGETGTGVGVGLAWLASGAHPAARLISIERDPSWAVAAAEVFADDPRVTVRAGEGRSLVEYGPFDLLVLDGGGHGKAGGEPVEPRRWLRPGGLLVIDDFTPMAGWPPTHHGRPDTERLYWLDHPDLRAAEIRVTPASATIVATYVGTP</sequence>
<dbReference type="EMBL" id="BAAALT010000279">
    <property type="protein sequence ID" value="GAA1833527.1"/>
    <property type="molecule type" value="Genomic_DNA"/>
</dbReference>
<dbReference type="RefSeq" id="WP_344139632.1">
    <property type="nucleotide sequence ID" value="NZ_BAAALT010000279.1"/>
</dbReference>
<organism evidence="1 2">
    <name type="scientific">Luedemannella flava</name>
    <dbReference type="NCBI Taxonomy" id="349316"/>
    <lineage>
        <taxon>Bacteria</taxon>
        <taxon>Bacillati</taxon>
        <taxon>Actinomycetota</taxon>
        <taxon>Actinomycetes</taxon>
        <taxon>Micromonosporales</taxon>
        <taxon>Micromonosporaceae</taxon>
        <taxon>Luedemannella</taxon>
    </lineage>
</organism>
<evidence type="ECO:0000313" key="1">
    <source>
        <dbReference type="EMBL" id="GAA1833527.1"/>
    </source>
</evidence>
<dbReference type="PANTHER" id="PTHR43167">
    <property type="entry name" value="PUTATIVE (AFU_ORTHOLOGUE AFUA_6G01830)-RELATED"/>
    <property type="match status" value="1"/>
</dbReference>
<dbReference type="GO" id="GO:0008168">
    <property type="term" value="F:methyltransferase activity"/>
    <property type="evidence" value="ECO:0007669"/>
    <property type="project" value="UniProtKB-KW"/>
</dbReference>
<dbReference type="GO" id="GO:0032259">
    <property type="term" value="P:methylation"/>
    <property type="evidence" value="ECO:0007669"/>
    <property type="project" value="UniProtKB-KW"/>
</dbReference>
<accession>A0ABN2MNV7</accession>
<keyword evidence="2" id="KW-1185">Reference proteome</keyword>
<protein>
    <submittedName>
        <fullName evidence="1">Class I SAM-dependent methyltransferase</fullName>
    </submittedName>
</protein>
<evidence type="ECO:0000313" key="2">
    <source>
        <dbReference type="Proteomes" id="UP001500218"/>
    </source>
</evidence>
<dbReference type="Proteomes" id="UP001500218">
    <property type="component" value="Unassembled WGS sequence"/>
</dbReference>
<dbReference type="InterPro" id="IPR029063">
    <property type="entry name" value="SAM-dependent_MTases_sf"/>
</dbReference>
<gene>
    <name evidence="1" type="ORF">GCM10009682_59840</name>
</gene>
<dbReference type="PANTHER" id="PTHR43167:SF1">
    <property type="entry name" value="PUTATIVE (AFU_ORTHOLOGUE AFUA_6G01830)-RELATED"/>
    <property type="match status" value="1"/>
</dbReference>
<comment type="caution">
    <text evidence="1">The sequence shown here is derived from an EMBL/GenBank/DDBJ whole genome shotgun (WGS) entry which is preliminary data.</text>
</comment>